<accession>A0AAW3JPS0</accession>
<dbReference type="Gene3D" id="3.30.2090.10">
    <property type="entry name" value="Multidrug efflux transporter AcrB TolC docking domain, DN and DC subdomains"/>
    <property type="match status" value="3"/>
</dbReference>
<dbReference type="Proteomes" id="UP000050833">
    <property type="component" value="Unassembled WGS sequence"/>
</dbReference>
<dbReference type="SUPFAM" id="SSF82693">
    <property type="entry name" value="Multidrug efflux transporter AcrB pore domain, PN1, PN2, PC1 and PC2 subdomains"/>
    <property type="match status" value="1"/>
</dbReference>
<feature type="transmembrane region" description="Helical" evidence="3">
    <location>
        <begin position="1222"/>
        <end position="1241"/>
    </location>
</feature>
<feature type="transmembrane region" description="Helical" evidence="3">
    <location>
        <begin position="780"/>
        <end position="805"/>
    </location>
</feature>
<dbReference type="SUPFAM" id="SSF57997">
    <property type="entry name" value="Tropomyosin"/>
    <property type="match status" value="1"/>
</dbReference>
<gene>
    <name evidence="4" type="ORF">APZ18_08540</name>
</gene>
<dbReference type="Gene3D" id="3.30.70.1320">
    <property type="entry name" value="Multidrug efflux transporter AcrB pore domain like"/>
    <property type="match status" value="2"/>
</dbReference>
<keyword evidence="1" id="KW-0175">Coiled coil</keyword>
<feature type="transmembrane region" description="Helical" evidence="3">
    <location>
        <begin position="646"/>
        <end position="671"/>
    </location>
</feature>
<dbReference type="PANTHER" id="PTHR32063">
    <property type="match status" value="1"/>
</dbReference>
<comment type="caution">
    <text evidence="4">The sequence shown here is derived from an EMBL/GenBank/DDBJ whole genome shotgun (WGS) entry which is preliminary data.</text>
</comment>
<dbReference type="PANTHER" id="PTHR32063:SF0">
    <property type="entry name" value="SWARMING MOTILITY PROTEIN SWRC"/>
    <property type="match status" value="1"/>
</dbReference>
<evidence type="ECO:0000256" key="3">
    <source>
        <dbReference type="SAM" id="Phobius"/>
    </source>
</evidence>
<keyword evidence="3" id="KW-0812">Transmembrane</keyword>
<evidence type="ECO:0000256" key="1">
    <source>
        <dbReference type="SAM" id="Coils"/>
    </source>
</evidence>
<evidence type="ECO:0000313" key="5">
    <source>
        <dbReference type="Proteomes" id="UP000050833"/>
    </source>
</evidence>
<dbReference type="GO" id="GO:0005886">
    <property type="term" value="C:plasma membrane"/>
    <property type="evidence" value="ECO:0007669"/>
    <property type="project" value="TreeGrafter"/>
</dbReference>
<feature type="transmembrane region" description="Helical" evidence="3">
    <location>
        <begin position="1120"/>
        <end position="1139"/>
    </location>
</feature>
<feature type="transmembrane region" description="Helical" evidence="3">
    <location>
        <begin position="1253"/>
        <end position="1276"/>
    </location>
</feature>
<feature type="transmembrane region" description="Helical" evidence="3">
    <location>
        <begin position="1146"/>
        <end position="1170"/>
    </location>
</feature>
<dbReference type="Gene3D" id="1.20.1640.10">
    <property type="entry name" value="Multidrug efflux transporter AcrB transmembrane domain"/>
    <property type="match status" value="3"/>
</dbReference>
<dbReference type="RefSeq" id="WP_055943836.1">
    <property type="nucleotide sequence ID" value="NZ_JAQDCV010000002.1"/>
</dbReference>
<dbReference type="EMBL" id="LLKB01000005">
    <property type="protein sequence ID" value="KQC84766.1"/>
    <property type="molecule type" value="Genomic_DNA"/>
</dbReference>
<name>A0AAW3JPS0_9FIRM</name>
<sequence>MTKMFVKKPYLTLVAIVIVLTFGGVSLSKMQTNLMPDMEMPYLAVITTEMGASPQKVQDNVTKPVEDALGTISGVNKVSSTSSSNYGMTMLEFSDDTDMDAALVRVSKALNSLDLPDDCGTPNLMEISADMMATMAVSVGYDGKDIKDVTAFTDKVVIPYLKRQNGVASITETGNINDTIEVRLNQKKIDKVNEDILMHTNKKLRDAQKKIDKAKKKLDEGNVKLKEQEGNLSSKQENTTSKLAKASVAMNQAQAMKASYESSLTSLKANKTALMAEKKAYNDAKIPATYKSLNGMFKTFNEKLGDAAKMSNITIPANVKDAINHPDEFNKFKSWLTKMGQGDSVKKLTIASMKKVYDIAEVRMPQINTELANLKTEIKVAQAMVDKINEKMKGMDKKQEQAVAGGYQASAGFGSAQAQMQAAKKEIANAKKELKDAQKQLDESKDAALENANLDSLLTLDTLSQLITAQNFSMPAGYIDDKNDDQWLIQIGENYENAKQIKNMVLTKVKGVGSIRISDVANVVTVDNVGDQYAKINGKDSVMLAIYKSSTASTSDVTNALTDSFKELEGKYKGLSITPLSNQGDFIKNIISSVLSSIVMGAVLAIIVLALFLKDVRPTIVVAFSIPFSVLFALVIMYFTGININVMSLAGLCLGIGMLVDNSVVVMENIYRLRSKGLSSPRAAVQGTKQVLGPIIASTITTICVFLPMVYTSGTVSQMLIPFSFTISYSLIASLLVAITVVPTMGSIMLKKVKNPKHKLFDKIKDAYGKSLEFFLKHKAIPLIIAIGLLVVCVWKLSGMGLVMMDSMESNQISVSLEVDKKTSKKSAYKTADKVMAAIMKVDGIDKVGVTDGNASAMSGSLGAASDNYTSFTFNVITKSDIKTTKQFKKIRKTIEKNTKDIKCKELTVSSSALGGMGSMMSQGLEVNIYGDDMDKLVELSNDYKKMLNSIDGCSNAKNGLEDSDKEIHLTLDKNKVANAGLTVAGIYQQLAARINTDKTSITLNVDDTDVDVKLVNKTDELTYENLMKAEVTATTKDSNGNDKKKTYKLTKFAKKDEGKAAQTLSRENQSQMITVSADVDENENAALLSRELQKKIDKYKMPDGYTAEIGGSSTQVNDMMAQLVQALALGLLLIYLVMVAQFQSLLSPFIIIFTIPLAFTGGMLGLLAFGQSISAMSMMGFMILMGTVVNNGIVFVDYANKLRIGGVEKRAALVGTGKTRMRPILMTALTTILSMSVMVFSQDAGNAMQQGMAIVVCFGLIYSTFMTLYIVPIMYDILYRKQPKDIDTGSDDMDDIPDEAQDYLTDGE</sequence>
<dbReference type="SUPFAM" id="SSF82866">
    <property type="entry name" value="Multidrug efflux transporter AcrB transmembrane domain"/>
    <property type="match status" value="2"/>
</dbReference>
<protein>
    <recommendedName>
        <fullName evidence="6">Swarming motility protein SwrC</fullName>
    </recommendedName>
</protein>
<feature type="coiled-coil region" evidence="1">
    <location>
        <begin position="371"/>
        <end position="451"/>
    </location>
</feature>
<evidence type="ECO:0000256" key="2">
    <source>
        <dbReference type="SAM" id="MobiDB-lite"/>
    </source>
</evidence>
<dbReference type="InterPro" id="IPR027463">
    <property type="entry name" value="AcrB_DN_DC_subdom"/>
</dbReference>
<feature type="transmembrane region" description="Helical" evidence="3">
    <location>
        <begin position="590"/>
        <end position="613"/>
    </location>
</feature>
<evidence type="ECO:0000313" key="4">
    <source>
        <dbReference type="EMBL" id="KQC84766.1"/>
    </source>
</evidence>
<dbReference type="Pfam" id="PF00873">
    <property type="entry name" value="ACR_tran"/>
    <property type="match status" value="2"/>
</dbReference>
<keyword evidence="5" id="KW-1185">Reference proteome</keyword>
<feature type="transmembrane region" description="Helical" evidence="3">
    <location>
        <begin position="731"/>
        <end position="750"/>
    </location>
</feature>
<feature type="coiled-coil region" evidence="1">
    <location>
        <begin position="197"/>
        <end position="270"/>
    </location>
</feature>
<dbReference type="Gene3D" id="3.30.70.1440">
    <property type="entry name" value="Multidrug efflux transporter AcrB pore domain"/>
    <property type="match status" value="1"/>
</dbReference>
<reference evidence="4 5" key="1">
    <citation type="submission" date="2015-10" db="EMBL/GenBank/DDBJ databases">
        <title>Butyribacter intestini gen. nov., sp. nov., a butyric acid-producing bacterium of the family Lachnospiraceae isolated from the human faeces.</title>
        <authorList>
            <person name="Zou Y."/>
            <person name="Xue W."/>
            <person name="Luo G."/>
            <person name="Lv M."/>
        </authorList>
    </citation>
    <scope>NUCLEOTIDE SEQUENCE [LARGE SCALE GENOMIC DNA]</scope>
    <source>
        <strain evidence="4 5">TF01-11</strain>
    </source>
</reference>
<feature type="region of interest" description="Disordered" evidence="2">
    <location>
        <begin position="1288"/>
        <end position="1309"/>
    </location>
</feature>
<keyword evidence="3" id="KW-0472">Membrane</keyword>
<organism evidence="4 5">
    <name type="scientific">Butyribacter intestini</name>
    <dbReference type="NCBI Taxonomy" id="1703332"/>
    <lineage>
        <taxon>Bacteria</taxon>
        <taxon>Bacillati</taxon>
        <taxon>Bacillota</taxon>
        <taxon>Clostridia</taxon>
        <taxon>Lachnospirales</taxon>
        <taxon>Lachnospiraceae</taxon>
        <taxon>Butyribacter</taxon>
    </lineage>
</organism>
<feature type="compositionally biased region" description="Acidic residues" evidence="2">
    <location>
        <begin position="1289"/>
        <end position="1309"/>
    </location>
</feature>
<feature type="transmembrane region" description="Helical" evidence="3">
    <location>
        <begin position="1176"/>
        <end position="1201"/>
    </location>
</feature>
<dbReference type="InterPro" id="IPR001036">
    <property type="entry name" value="Acrflvin-R"/>
</dbReference>
<evidence type="ECO:0008006" key="6">
    <source>
        <dbReference type="Google" id="ProtNLM"/>
    </source>
</evidence>
<feature type="transmembrane region" description="Helical" evidence="3">
    <location>
        <begin position="620"/>
        <end position="640"/>
    </location>
</feature>
<feature type="transmembrane region" description="Helical" evidence="3">
    <location>
        <begin position="691"/>
        <end position="711"/>
    </location>
</feature>
<keyword evidence="3" id="KW-1133">Transmembrane helix</keyword>
<proteinExistence type="predicted"/>
<dbReference type="GO" id="GO:0042910">
    <property type="term" value="F:xenobiotic transmembrane transporter activity"/>
    <property type="evidence" value="ECO:0007669"/>
    <property type="project" value="TreeGrafter"/>
</dbReference>
<dbReference type="Gene3D" id="3.30.70.1430">
    <property type="entry name" value="Multidrug efflux transporter AcrB pore domain"/>
    <property type="match status" value="2"/>
</dbReference>